<comment type="caution">
    <text evidence="1">The sequence shown here is derived from an EMBL/GenBank/DDBJ whole genome shotgun (WGS) entry which is preliminary data.</text>
</comment>
<dbReference type="EMBL" id="JBITDC010000035">
    <property type="protein sequence ID" value="MFI5681900.1"/>
    <property type="molecule type" value="Genomic_DNA"/>
</dbReference>
<sequence length="85" mass="9542">MEWRRHCPLFPRVLFVLDGTGPAGIDTRIRALHAAARDLAPSGFRRDVSLAAPRVDLLRDGPSAAVWRPVRDPDRRVSWSGPQYP</sequence>
<evidence type="ECO:0000313" key="2">
    <source>
        <dbReference type="Proteomes" id="UP001612415"/>
    </source>
</evidence>
<organism evidence="1 2">
    <name type="scientific">Streptomyces cellulosae</name>
    <dbReference type="NCBI Taxonomy" id="1968"/>
    <lineage>
        <taxon>Bacteria</taxon>
        <taxon>Bacillati</taxon>
        <taxon>Actinomycetota</taxon>
        <taxon>Actinomycetes</taxon>
        <taxon>Kitasatosporales</taxon>
        <taxon>Streptomycetaceae</taxon>
        <taxon>Streptomyces</taxon>
    </lineage>
</organism>
<proteinExistence type="predicted"/>
<evidence type="ECO:0000313" key="1">
    <source>
        <dbReference type="EMBL" id="MFI5681900.1"/>
    </source>
</evidence>
<name>A0ABW7YHK7_STRCE</name>
<accession>A0ABW7YHK7</accession>
<keyword evidence="2" id="KW-1185">Reference proteome</keyword>
<reference evidence="1 2" key="1">
    <citation type="submission" date="2024-10" db="EMBL/GenBank/DDBJ databases">
        <title>The Natural Products Discovery Center: Release of the First 8490 Sequenced Strains for Exploring Actinobacteria Biosynthetic Diversity.</title>
        <authorList>
            <person name="Kalkreuter E."/>
            <person name="Kautsar S.A."/>
            <person name="Yang D."/>
            <person name="Bader C.D."/>
            <person name="Teijaro C.N."/>
            <person name="Fluegel L."/>
            <person name="Davis C.M."/>
            <person name="Simpson J.R."/>
            <person name="Lauterbach L."/>
            <person name="Steele A.D."/>
            <person name="Gui C."/>
            <person name="Meng S."/>
            <person name="Li G."/>
            <person name="Viehrig K."/>
            <person name="Ye F."/>
            <person name="Su P."/>
            <person name="Kiefer A.F."/>
            <person name="Nichols A."/>
            <person name="Cepeda A.J."/>
            <person name="Yan W."/>
            <person name="Fan B."/>
            <person name="Jiang Y."/>
            <person name="Adhikari A."/>
            <person name="Zheng C.-J."/>
            <person name="Schuster L."/>
            <person name="Cowan T.M."/>
            <person name="Smanski M.J."/>
            <person name="Chevrette M.G."/>
            <person name="De Carvalho L.P.S."/>
            <person name="Shen B."/>
        </authorList>
    </citation>
    <scope>NUCLEOTIDE SEQUENCE [LARGE SCALE GENOMIC DNA]</scope>
    <source>
        <strain evidence="1 2">NPDC051599</strain>
    </source>
</reference>
<dbReference type="RefSeq" id="WP_398662943.1">
    <property type="nucleotide sequence ID" value="NZ_JBITDC010000035.1"/>
</dbReference>
<gene>
    <name evidence="1" type="ORF">ACIA8P_46330</name>
</gene>
<dbReference type="Proteomes" id="UP001612415">
    <property type="component" value="Unassembled WGS sequence"/>
</dbReference>
<protein>
    <submittedName>
        <fullName evidence="1">Uncharacterized protein</fullName>
    </submittedName>
</protein>